<keyword evidence="6 19" id="KW-0812">Transmembrane</keyword>
<evidence type="ECO:0000256" key="18">
    <source>
        <dbReference type="PIRSR" id="PIRSR600829-4"/>
    </source>
</evidence>
<evidence type="ECO:0000256" key="7">
    <source>
        <dbReference type="ARBA" id="ARBA00022741"/>
    </source>
</evidence>
<dbReference type="PANTHER" id="PTHR34299">
    <property type="entry name" value="DIACYLGLYCEROL KINASE"/>
    <property type="match status" value="1"/>
</dbReference>
<dbReference type="InterPro" id="IPR000829">
    <property type="entry name" value="DAGK"/>
</dbReference>
<evidence type="ECO:0000256" key="17">
    <source>
        <dbReference type="PIRSR" id="PIRSR600829-3"/>
    </source>
</evidence>
<keyword evidence="3" id="KW-1003">Cell membrane</keyword>
<evidence type="ECO:0000256" key="14">
    <source>
        <dbReference type="ARBA" id="ARBA00023264"/>
    </source>
</evidence>
<keyword evidence="9 17" id="KW-0067">ATP-binding</keyword>
<feature type="binding site" evidence="18">
    <location>
        <position position="73"/>
    </location>
    <ligand>
        <name>a divalent metal cation</name>
        <dbReference type="ChEBI" id="CHEBI:60240"/>
    </ligand>
</feature>
<proteinExistence type="inferred from homology"/>
<feature type="binding site" evidence="17">
    <location>
        <position position="73"/>
    </location>
    <ligand>
        <name>ATP</name>
        <dbReference type="ChEBI" id="CHEBI:30616"/>
    </ligand>
</feature>
<feature type="binding site" evidence="17">
    <location>
        <begin position="91"/>
        <end position="92"/>
    </location>
    <ligand>
        <name>ATP</name>
        <dbReference type="ChEBI" id="CHEBI:30616"/>
    </ligand>
</feature>
<dbReference type="CDD" id="cd14263">
    <property type="entry name" value="DAGK_IM_like"/>
    <property type="match status" value="1"/>
</dbReference>
<dbReference type="GO" id="GO:0046872">
    <property type="term" value="F:metal ion binding"/>
    <property type="evidence" value="ECO:0007669"/>
    <property type="project" value="UniProtKB-KW"/>
</dbReference>
<evidence type="ECO:0000256" key="10">
    <source>
        <dbReference type="ARBA" id="ARBA00022989"/>
    </source>
</evidence>
<dbReference type="Gene3D" id="1.10.287.3610">
    <property type="match status" value="1"/>
</dbReference>
<keyword evidence="4" id="KW-0444">Lipid biosynthesis</keyword>
<organism evidence="20 21">
    <name type="scientific">Candidatus Magasanikbacteria bacterium RIFOXYC12_FULL_33_11</name>
    <dbReference type="NCBI Taxonomy" id="1798701"/>
    <lineage>
        <taxon>Bacteria</taxon>
        <taxon>Candidatus Magasanikiibacteriota</taxon>
    </lineage>
</organism>
<evidence type="ECO:0000256" key="4">
    <source>
        <dbReference type="ARBA" id="ARBA00022516"/>
    </source>
</evidence>
<evidence type="ECO:0008006" key="22">
    <source>
        <dbReference type="Google" id="ProtNLM"/>
    </source>
</evidence>
<protein>
    <recommendedName>
        <fullName evidence="22">Diacylglycerol kinase</fullName>
    </recommendedName>
</protein>
<evidence type="ECO:0000256" key="9">
    <source>
        <dbReference type="ARBA" id="ARBA00022840"/>
    </source>
</evidence>
<dbReference type="EMBL" id="MFQW01000027">
    <property type="protein sequence ID" value="OGH86255.1"/>
    <property type="molecule type" value="Genomic_DNA"/>
</dbReference>
<gene>
    <name evidence="20" type="ORF">A2493_00105</name>
</gene>
<comment type="caution">
    <text evidence="20">The sequence shown here is derived from an EMBL/GenBank/DDBJ whole genome shotgun (WGS) entry which is preliminary data.</text>
</comment>
<feature type="binding site" evidence="17">
    <location>
        <position position="13"/>
    </location>
    <ligand>
        <name>ATP</name>
        <dbReference type="ChEBI" id="CHEBI:30616"/>
    </ligand>
</feature>
<evidence type="ECO:0000256" key="2">
    <source>
        <dbReference type="ARBA" id="ARBA00005967"/>
    </source>
</evidence>
<comment type="similarity">
    <text evidence="2">Belongs to the bacterial diacylglycerol kinase family.</text>
</comment>
<keyword evidence="18" id="KW-0479">Metal-binding</keyword>
<accession>A0A1F6NQV4</accession>
<evidence type="ECO:0000256" key="12">
    <source>
        <dbReference type="ARBA" id="ARBA00023136"/>
    </source>
</evidence>
<feature type="transmembrane region" description="Helical" evidence="19">
    <location>
        <begin position="93"/>
        <end position="117"/>
    </location>
</feature>
<keyword evidence="7 17" id="KW-0547">Nucleotide-binding</keyword>
<keyword evidence="8" id="KW-0418">Kinase</keyword>
<evidence type="ECO:0000256" key="11">
    <source>
        <dbReference type="ARBA" id="ARBA00023098"/>
    </source>
</evidence>
<evidence type="ECO:0000256" key="5">
    <source>
        <dbReference type="ARBA" id="ARBA00022679"/>
    </source>
</evidence>
<feature type="binding site" evidence="16">
    <location>
        <position position="66"/>
    </location>
    <ligand>
        <name>substrate</name>
    </ligand>
</feature>
<keyword evidence="18" id="KW-0460">Magnesium</keyword>
<keyword evidence="10 19" id="KW-1133">Transmembrane helix</keyword>
<dbReference type="PANTHER" id="PTHR34299:SF1">
    <property type="entry name" value="DIACYLGLYCEROL KINASE"/>
    <property type="match status" value="1"/>
</dbReference>
<evidence type="ECO:0000256" key="16">
    <source>
        <dbReference type="PIRSR" id="PIRSR600829-2"/>
    </source>
</evidence>
<reference evidence="20 21" key="1">
    <citation type="journal article" date="2016" name="Nat. Commun.">
        <title>Thousands of microbial genomes shed light on interconnected biogeochemical processes in an aquifer system.</title>
        <authorList>
            <person name="Anantharaman K."/>
            <person name="Brown C.T."/>
            <person name="Hug L.A."/>
            <person name="Sharon I."/>
            <person name="Castelle C.J."/>
            <person name="Probst A.J."/>
            <person name="Thomas B.C."/>
            <person name="Singh A."/>
            <person name="Wilkins M.J."/>
            <person name="Karaoz U."/>
            <person name="Brodie E.L."/>
            <person name="Williams K.H."/>
            <person name="Hubbard S.S."/>
            <person name="Banfield J.F."/>
        </authorList>
    </citation>
    <scope>NUCLEOTIDE SEQUENCE [LARGE SCALE GENOMIC DNA]</scope>
</reference>
<name>A0A1F6NQV4_9BACT</name>
<evidence type="ECO:0000256" key="1">
    <source>
        <dbReference type="ARBA" id="ARBA00004651"/>
    </source>
</evidence>
<evidence type="ECO:0000256" key="3">
    <source>
        <dbReference type="ARBA" id="ARBA00022475"/>
    </source>
</evidence>
<dbReference type="GO" id="GO:0016301">
    <property type="term" value="F:kinase activity"/>
    <property type="evidence" value="ECO:0007669"/>
    <property type="project" value="UniProtKB-KW"/>
</dbReference>
<feature type="transmembrane region" description="Helical" evidence="19">
    <location>
        <begin position="28"/>
        <end position="47"/>
    </location>
</feature>
<keyword evidence="11" id="KW-0443">Lipid metabolism</keyword>
<dbReference type="GO" id="GO:0005886">
    <property type="term" value="C:plasma membrane"/>
    <property type="evidence" value="ECO:0007669"/>
    <property type="project" value="UniProtKB-SubCell"/>
</dbReference>
<dbReference type="GO" id="GO:0008654">
    <property type="term" value="P:phospholipid biosynthetic process"/>
    <property type="evidence" value="ECO:0007669"/>
    <property type="project" value="UniProtKB-KW"/>
</dbReference>
<comment type="cofactor">
    <cofactor evidence="18">
        <name>Mg(2+)</name>
        <dbReference type="ChEBI" id="CHEBI:18420"/>
    </cofactor>
    <text evidence="18">Mn(2+), Zn(2+), Cd(2+) and Co(2+) support activity to lesser extents.</text>
</comment>
<evidence type="ECO:0000256" key="15">
    <source>
        <dbReference type="PIRSR" id="PIRSR600829-1"/>
    </source>
</evidence>
<evidence type="ECO:0000313" key="21">
    <source>
        <dbReference type="Proteomes" id="UP000178349"/>
    </source>
</evidence>
<keyword evidence="5" id="KW-0808">Transferase</keyword>
<sequence>MINPVKLKKSFFYALKGLHYTFKREQNFRIEIFFALFIIILMFILGLSHSEQIVVLLLITFILSLEMFNTTIERFLDVLKPRLDIHVKVLKDIMAGAVFLASFGAIIVGVMIFYPYIFELISK</sequence>
<keyword evidence="14" id="KW-1208">Phospholipid metabolism</keyword>
<feature type="active site" description="Proton acceptor" evidence="15">
    <location>
        <position position="66"/>
    </location>
</feature>
<feature type="binding site" evidence="18">
    <location>
        <position position="25"/>
    </location>
    <ligand>
        <name>a divalent metal cation</name>
        <dbReference type="ChEBI" id="CHEBI:60240"/>
    </ligand>
</feature>
<dbReference type="AlphaFoldDB" id="A0A1F6NQV4"/>
<dbReference type="Pfam" id="PF01219">
    <property type="entry name" value="DAGK_prokar"/>
    <property type="match status" value="1"/>
</dbReference>
<evidence type="ECO:0000313" key="20">
    <source>
        <dbReference type="EMBL" id="OGH86255.1"/>
    </source>
</evidence>
<feature type="binding site" evidence="17">
    <location>
        <position position="25"/>
    </location>
    <ligand>
        <name>ATP</name>
        <dbReference type="ChEBI" id="CHEBI:30616"/>
    </ligand>
</feature>
<dbReference type="GO" id="GO:0005524">
    <property type="term" value="F:ATP binding"/>
    <property type="evidence" value="ECO:0007669"/>
    <property type="project" value="UniProtKB-KW"/>
</dbReference>
<keyword evidence="12 19" id="KW-0472">Membrane</keyword>
<evidence type="ECO:0000256" key="6">
    <source>
        <dbReference type="ARBA" id="ARBA00022692"/>
    </source>
</evidence>
<keyword evidence="13" id="KW-0594">Phospholipid biosynthesis</keyword>
<evidence type="ECO:0000256" key="19">
    <source>
        <dbReference type="SAM" id="Phobius"/>
    </source>
</evidence>
<evidence type="ECO:0000256" key="13">
    <source>
        <dbReference type="ARBA" id="ARBA00023209"/>
    </source>
</evidence>
<comment type="subcellular location">
    <subcellularLocation>
        <location evidence="1">Cell membrane</location>
        <topology evidence="1">Multi-pass membrane protein</topology>
    </subcellularLocation>
</comment>
<dbReference type="Proteomes" id="UP000178349">
    <property type="component" value="Unassembled WGS sequence"/>
</dbReference>
<feature type="transmembrane region" description="Helical" evidence="19">
    <location>
        <begin position="53"/>
        <end position="72"/>
    </location>
</feature>
<dbReference type="InterPro" id="IPR036945">
    <property type="entry name" value="DAGK_sf"/>
</dbReference>
<evidence type="ECO:0000256" key="8">
    <source>
        <dbReference type="ARBA" id="ARBA00022777"/>
    </source>
</evidence>